<dbReference type="EMBL" id="JACDUU010000004">
    <property type="protein sequence ID" value="MBA2871625.1"/>
    <property type="molecule type" value="Genomic_DNA"/>
</dbReference>
<accession>A0A7V9Z0G3</accession>
<dbReference type="RefSeq" id="WP_181537455.1">
    <property type="nucleotide sequence ID" value="NZ_JACDUU010000004.1"/>
</dbReference>
<evidence type="ECO:0000313" key="2">
    <source>
        <dbReference type="EMBL" id="MBA2871625.1"/>
    </source>
</evidence>
<reference evidence="2 3" key="1">
    <citation type="submission" date="2020-07" db="EMBL/GenBank/DDBJ databases">
        <title>Genomic Encyclopedia of Type Strains, Phase IV (KMG-IV): sequencing the most valuable type-strain genomes for metagenomic binning, comparative biology and taxonomic classification.</title>
        <authorList>
            <person name="Goeker M."/>
        </authorList>
    </citation>
    <scope>NUCLEOTIDE SEQUENCE [LARGE SCALE GENOMIC DNA]</scope>
    <source>
        <strain evidence="2 3">DSM 25220</strain>
    </source>
</reference>
<comment type="caution">
    <text evidence="2">The sequence shown here is derived from an EMBL/GenBank/DDBJ whole genome shotgun (WGS) entry which is preliminary data.</text>
</comment>
<protein>
    <submittedName>
        <fullName evidence="2">Uncharacterized protein YrrD</fullName>
    </submittedName>
</protein>
<evidence type="ECO:0000259" key="1">
    <source>
        <dbReference type="Pfam" id="PF05239"/>
    </source>
</evidence>
<keyword evidence="3" id="KW-1185">Reference proteome</keyword>
<name>A0A7V9Z0G3_9BACL</name>
<feature type="domain" description="PRC-barrel" evidence="1">
    <location>
        <begin position="5"/>
        <end position="72"/>
    </location>
</feature>
<dbReference type="Proteomes" id="UP000580891">
    <property type="component" value="Unassembled WGS sequence"/>
</dbReference>
<proteinExistence type="predicted"/>
<dbReference type="SUPFAM" id="SSF50346">
    <property type="entry name" value="PRC-barrel domain"/>
    <property type="match status" value="2"/>
</dbReference>
<dbReference type="Pfam" id="PF05239">
    <property type="entry name" value="PRC"/>
    <property type="match status" value="2"/>
</dbReference>
<dbReference type="InterPro" id="IPR027275">
    <property type="entry name" value="PRC-brl_dom"/>
</dbReference>
<feature type="domain" description="PRC-barrel" evidence="1">
    <location>
        <begin position="93"/>
        <end position="153"/>
    </location>
</feature>
<dbReference type="AlphaFoldDB" id="A0A7V9Z0G3"/>
<dbReference type="Gene3D" id="2.30.30.240">
    <property type="entry name" value="PRC-barrel domain"/>
    <property type="match status" value="1"/>
</dbReference>
<evidence type="ECO:0000313" key="3">
    <source>
        <dbReference type="Proteomes" id="UP000580891"/>
    </source>
</evidence>
<sequence>MKNSAQIVGLPIISIADGVQIGKVKTLVINPEKGSIDFLTIEQEDVQLSLKAIPFKKVVGIGEFAVTVESDSAVIDLTEIPIANQLVNKQIRIKNTKAMTRKGQLLGEVTEFFADEETGEILGIELKIGERQAVLPSDFVLTYGKDIIIVNENASSSLLDEAKLLIQKGQTPDEKKTEQVDELATSIPANEFIERKSLSAEEHRQWLAAIEEVAVEQRANGIEEDEALIVLREKQIELLQGKRVTKDILDRNGNVLIEAGTILTVEHITKAQEEGPSVIVDVSMNVDV</sequence>
<dbReference type="InterPro" id="IPR011033">
    <property type="entry name" value="PRC_barrel-like_sf"/>
</dbReference>
<organism evidence="2 3">
    <name type="scientific">[Anoxybacillus] calidus</name>
    <dbReference type="NCBI Taxonomy" id="575178"/>
    <lineage>
        <taxon>Bacteria</taxon>
        <taxon>Bacillati</taxon>
        <taxon>Bacillota</taxon>
        <taxon>Bacilli</taxon>
        <taxon>Bacillales</taxon>
        <taxon>Anoxybacillaceae</taxon>
        <taxon>Paranoxybacillus</taxon>
    </lineage>
</organism>
<gene>
    <name evidence="2" type="ORF">HNQ85_001900</name>
</gene>